<dbReference type="SUPFAM" id="SSF56815">
    <property type="entry name" value="Sec1/munc18-like (SM) proteins"/>
    <property type="match status" value="1"/>
</dbReference>
<gene>
    <name evidence="3" type="ORF">ECRASSUSDP1_LOCUS2803</name>
</gene>
<dbReference type="AlphaFoldDB" id="A0AAD1U6M7"/>
<dbReference type="GO" id="GO:0016192">
    <property type="term" value="P:vesicle-mediated transport"/>
    <property type="evidence" value="ECO:0007669"/>
    <property type="project" value="InterPro"/>
</dbReference>
<feature type="region of interest" description="Disordered" evidence="2">
    <location>
        <begin position="610"/>
        <end position="629"/>
    </location>
</feature>
<evidence type="ECO:0000256" key="2">
    <source>
        <dbReference type="SAM" id="MobiDB-lite"/>
    </source>
</evidence>
<protein>
    <submittedName>
        <fullName evidence="3">Uncharacterized protein</fullName>
    </submittedName>
</protein>
<accession>A0AAD1U6M7</accession>
<comment type="similarity">
    <text evidence="1">Belongs to the STXBP/unc-18/SEC1 family.</text>
</comment>
<evidence type="ECO:0000313" key="3">
    <source>
        <dbReference type="EMBL" id="CAI2361492.1"/>
    </source>
</evidence>
<reference evidence="3" key="1">
    <citation type="submission" date="2023-07" db="EMBL/GenBank/DDBJ databases">
        <authorList>
            <consortium name="AG Swart"/>
            <person name="Singh M."/>
            <person name="Singh A."/>
            <person name="Seah K."/>
            <person name="Emmerich C."/>
        </authorList>
    </citation>
    <scope>NUCLEOTIDE SEQUENCE</scope>
    <source>
        <strain evidence="3">DP1</strain>
    </source>
</reference>
<sequence>MDKSGQSGVITLRGYAKFRILNEMIEAVKKNAVFSKDYLVMVLDELTTKIFRQTCSIHDLFLYKVYQIEKLSLKRKRYQETDAIYFISPSKESIDKLIEDFSNPARIQYGAVHLCFAGHVSEEQIQMILDCKALMSRLKTSKEINMQFYLFEDNIFTLNKPEAFYLFNSELNDIRTTSLLEVIGYQLFTVCSILLEKPYIQYQSDSKFAKTLAEFVKSNSDEFYERLKESERGDKSRNPRAKLIIVDRSFDLIAPIQHDFSYQTLVYDTNESEGEKKVLDVTSDVDEDISMKVELDETDEIWMKFKAKHLAETLTSLSSEISNFVDNDKTEQIKNGENFDMQEALEAATTYKELVKKYLLHLQLSQEVMSNFTACKWKDLISIEQKIITGVDELGREVTNIDIIRGITKISKDLTREDHTRLLIQYLTCYELSEKDRYNMITSIQNDAFEAILENLPYFFPEFEEGKKLQRRAEKISESEFSTYKKKLDESDYDILRSTTKLSKIAISSFNDELSEVEFPFLGDAPAITNNAKRRGRQRRDNNDISNILSNPRIILFVLGGLSHHEIVSLQKIQEEGAVQCQIIAGSSYINRPSEFLNMMKDIQKYNLKNNPFSRREEPPRGRFEERKQ</sequence>
<dbReference type="Gene3D" id="3.40.50.2060">
    <property type="match status" value="1"/>
</dbReference>
<evidence type="ECO:0000256" key="1">
    <source>
        <dbReference type="ARBA" id="ARBA00009884"/>
    </source>
</evidence>
<organism evidence="3 4">
    <name type="scientific">Euplotes crassus</name>
    <dbReference type="NCBI Taxonomy" id="5936"/>
    <lineage>
        <taxon>Eukaryota</taxon>
        <taxon>Sar</taxon>
        <taxon>Alveolata</taxon>
        <taxon>Ciliophora</taxon>
        <taxon>Intramacronucleata</taxon>
        <taxon>Spirotrichea</taxon>
        <taxon>Hypotrichia</taxon>
        <taxon>Euplotida</taxon>
        <taxon>Euplotidae</taxon>
        <taxon>Moneuplotes</taxon>
    </lineage>
</organism>
<proteinExistence type="inferred from homology"/>
<name>A0AAD1U6M7_EUPCR</name>
<dbReference type="PANTHER" id="PTHR11679">
    <property type="entry name" value="VESICLE PROTEIN SORTING-ASSOCIATED"/>
    <property type="match status" value="1"/>
</dbReference>
<dbReference type="EMBL" id="CAMPGE010002682">
    <property type="protein sequence ID" value="CAI2361492.1"/>
    <property type="molecule type" value="Genomic_DNA"/>
</dbReference>
<dbReference type="InterPro" id="IPR001619">
    <property type="entry name" value="Sec1-like"/>
</dbReference>
<dbReference type="InterPro" id="IPR043127">
    <property type="entry name" value="Sec-1-like_dom3a"/>
</dbReference>
<comment type="caution">
    <text evidence="3">The sequence shown here is derived from an EMBL/GenBank/DDBJ whole genome shotgun (WGS) entry which is preliminary data.</text>
</comment>
<evidence type="ECO:0000313" key="4">
    <source>
        <dbReference type="Proteomes" id="UP001295684"/>
    </source>
</evidence>
<dbReference type="Proteomes" id="UP001295684">
    <property type="component" value="Unassembled WGS sequence"/>
</dbReference>
<feature type="compositionally biased region" description="Basic and acidic residues" evidence="2">
    <location>
        <begin position="614"/>
        <end position="629"/>
    </location>
</feature>
<keyword evidence="4" id="KW-1185">Reference proteome</keyword>
<dbReference type="InterPro" id="IPR043154">
    <property type="entry name" value="Sec-1-like_dom1"/>
</dbReference>
<dbReference type="Gene3D" id="3.90.830.10">
    <property type="entry name" value="Syntaxin Binding Protein 1, Chain A, domain 2"/>
    <property type="match status" value="1"/>
</dbReference>
<dbReference type="PIRSF" id="PIRSF005715">
    <property type="entry name" value="VPS45_Sec1"/>
    <property type="match status" value="1"/>
</dbReference>
<dbReference type="Gene3D" id="3.40.50.1910">
    <property type="match status" value="1"/>
</dbReference>
<dbReference type="Pfam" id="PF00995">
    <property type="entry name" value="Sec1"/>
    <property type="match status" value="1"/>
</dbReference>
<dbReference type="Gene3D" id="1.25.40.60">
    <property type="match status" value="1"/>
</dbReference>
<dbReference type="InterPro" id="IPR036045">
    <property type="entry name" value="Sec1-like_sf"/>
</dbReference>
<dbReference type="InterPro" id="IPR027482">
    <property type="entry name" value="Sec1-like_dom2"/>
</dbReference>